<evidence type="ECO:0000313" key="2">
    <source>
        <dbReference type="Proteomes" id="UP000235826"/>
    </source>
</evidence>
<protein>
    <recommendedName>
        <fullName evidence="3">Outer membrane protein beta-barrel domain-containing protein</fullName>
    </recommendedName>
</protein>
<evidence type="ECO:0008006" key="3">
    <source>
        <dbReference type="Google" id="ProtNLM"/>
    </source>
</evidence>
<gene>
    <name evidence="1" type="ORF">C1H87_15310</name>
</gene>
<reference evidence="1 2" key="1">
    <citation type="submission" date="2018-01" db="EMBL/GenBank/DDBJ databases">
        <title>Complete genome sequence of Flavivirga eckloniae ECD14 isolated from seaweed Ecklonia cava.</title>
        <authorList>
            <person name="Lee J.H."/>
            <person name="Baik K.S."/>
            <person name="Seong C.N."/>
        </authorList>
    </citation>
    <scope>NUCLEOTIDE SEQUENCE [LARGE SCALE GENOMIC DNA]</scope>
    <source>
        <strain evidence="1 2">ECD14</strain>
    </source>
</reference>
<accession>A0A2K9PSF7</accession>
<dbReference type="RefSeq" id="WP_102756647.1">
    <property type="nucleotide sequence ID" value="NZ_CP025791.1"/>
</dbReference>
<name>A0A2K9PSF7_9FLAO</name>
<evidence type="ECO:0000313" key="1">
    <source>
        <dbReference type="EMBL" id="AUP79995.1"/>
    </source>
</evidence>
<keyword evidence="2" id="KW-1185">Reference proteome</keyword>
<dbReference type="OrthoDB" id="978692at2"/>
<dbReference type="AlphaFoldDB" id="A0A2K9PSF7"/>
<dbReference type="EMBL" id="CP025791">
    <property type="protein sequence ID" value="AUP79995.1"/>
    <property type="molecule type" value="Genomic_DNA"/>
</dbReference>
<dbReference type="KEGG" id="fek:C1H87_15310"/>
<organism evidence="1 2">
    <name type="scientific">Flavivirga eckloniae</name>
    <dbReference type="NCBI Taxonomy" id="1803846"/>
    <lineage>
        <taxon>Bacteria</taxon>
        <taxon>Pseudomonadati</taxon>
        <taxon>Bacteroidota</taxon>
        <taxon>Flavobacteriia</taxon>
        <taxon>Flavobacteriales</taxon>
        <taxon>Flavobacteriaceae</taxon>
        <taxon>Flavivirga</taxon>
    </lineage>
</organism>
<dbReference type="Proteomes" id="UP000235826">
    <property type="component" value="Chromosome"/>
</dbReference>
<proteinExistence type="predicted"/>
<sequence length="176" mass="19990">MRTLLFIMVLIGFVNETSAQEEQGLLENEKKNEISVLMGYAFIKRGIGIANENKGQLVPTIGLDYSRTLSKKFSLGLITDIELSSYFIETNNQTQLKRENAIVAIFAGIYKFNNRWDIEGGYGIEIEKNESFQVMRLGTSYKIPIRKNWGVSLGMSFDIKQKYNSLSFAVGFEKAF</sequence>